<dbReference type="SUPFAM" id="SSF51735">
    <property type="entry name" value="NAD(P)-binding Rossmann-fold domains"/>
    <property type="match status" value="1"/>
</dbReference>
<gene>
    <name evidence="5" type="ORF">P343_11040</name>
</gene>
<dbReference type="Gene3D" id="3.40.50.720">
    <property type="entry name" value="NAD(P)-binding Rossmann-like Domain"/>
    <property type="match status" value="1"/>
</dbReference>
<evidence type="ECO:0000256" key="2">
    <source>
        <dbReference type="ARBA" id="ARBA00022650"/>
    </source>
</evidence>
<comment type="caution">
    <text evidence="5">The sequence shown here is derived from an EMBL/GenBank/DDBJ whole genome shotgun (WGS) entry which is preliminary data.</text>
</comment>
<dbReference type="PANTHER" id="PTHR11645:SF0">
    <property type="entry name" value="PYRROLINE-5-CARBOXYLATE REDUCTASE 3"/>
    <property type="match status" value="1"/>
</dbReference>
<proteinExistence type="inferred from homology"/>
<dbReference type="InterPro" id="IPR028939">
    <property type="entry name" value="P5C_Rdtase_cat_N"/>
</dbReference>
<evidence type="ECO:0000313" key="6">
    <source>
        <dbReference type="Proteomes" id="UP000018296"/>
    </source>
</evidence>
<evidence type="ECO:0000259" key="4">
    <source>
        <dbReference type="Pfam" id="PF03807"/>
    </source>
</evidence>
<sequence>MNYLYDLKNSKIGIVGCGHLGQAITESLINHGFSKHNIFISYRGNPATYKHLEKLGLASCISENEQIFTEVDLIFITVRPQDVIHLKNIPVSKNIRIISCVAGLTTQMLKKIFNRETFRMMVSGPDTLVSEKGVAAIYPYNRFVSNLISQMSLTLFKLSNENDLNMFTAGVCLPAALLQEDNDKNIHDAVNELEKDYAWFLELYTWSKGVIPVLATEREREKNEYIAKMVTEGGVTEAIINSLKDGELFITALRRGMNRSQEISKEIGHLINLTM</sequence>
<dbReference type="Pfam" id="PF03807">
    <property type="entry name" value="F420_oxidored"/>
    <property type="match status" value="1"/>
</dbReference>
<evidence type="ECO:0000256" key="1">
    <source>
        <dbReference type="ARBA" id="ARBA00005525"/>
    </source>
</evidence>
<comment type="similarity">
    <text evidence="1">Belongs to the pyrroline-5-carboxylate reductase family.</text>
</comment>
<feature type="domain" description="Pyrroline-5-carboxylate reductase catalytic N-terminal" evidence="4">
    <location>
        <begin position="11"/>
        <end position="103"/>
    </location>
</feature>
<dbReference type="eggNOG" id="COG0345">
    <property type="taxonomic scope" value="Bacteria"/>
</dbReference>
<dbReference type="AlphaFoldDB" id="V6IWJ9"/>
<protein>
    <recommendedName>
        <fullName evidence="4">Pyrroline-5-carboxylate reductase catalytic N-terminal domain-containing protein</fullName>
    </recommendedName>
</protein>
<dbReference type="GO" id="GO:0004735">
    <property type="term" value="F:pyrroline-5-carboxylate reductase activity"/>
    <property type="evidence" value="ECO:0007669"/>
    <property type="project" value="TreeGrafter"/>
</dbReference>
<dbReference type="STRING" id="1395513.P343_11040"/>
<accession>V6IWJ9</accession>
<dbReference type="PANTHER" id="PTHR11645">
    <property type="entry name" value="PYRROLINE-5-CARBOXYLATE REDUCTASE"/>
    <property type="match status" value="1"/>
</dbReference>
<evidence type="ECO:0000313" key="5">
    <source>
        <dbReference type="EMBL" id="EST11600.1"/>
    </source>
</evidence>
<organism evidence="5 6">
    <name type="scientific">Sporolactobacillus laevolacticus DSM 442</name>
    <dbReference type="NCBI Taxonomy" id="1395513"/>
    <lineage>
        <taxon>Bacteria</taxon>
        <taxon>Bacillati</taxon>
        <taxon>Bacillota</taxon>
        <taxon>Bacilli</taxon>
        <taxon>Bacillales</taxon>
        <taxon>Sporolactobacillaceae</taxon>
        <taxon>Sporolactobacillus</taxon>
    </lineage>
</organism>
<dbReference type="GO" id="GO:0055129">
    <property type="term" value="P:L-proline biosynthetic process"/>
    <property type="evidence" value="ECO:0007669"/>
    <property type="project" value="TreeGrafter"/>
</dbReference>
<keyword evidence="3" id="KW-0560">Oxidoreductase</keyword>
<dbReference type="PATRIC" id="fig|1395513.3.peg.2229"/>
<keyword evidence="2" id="KW-0641">Proline biosynthesis</keyword>
<dbReference type="RefSeq" id="WP_023510455.1">
    <property type="nucleotide sequence ID" value="NZ_AWTC01000010.1"/>
</dbReference>
<keyword evidence="6" id="KW-1185">Reference proteome</keyword>
<keyword evidence="2" id="KW-0028">Amino-acid biosynthesis</keyword>
<dbReference type="Proteomes" id="UP000018296">
    <property type="component" value="Unassembled WGS sequence"/>
</dbReference>
<dbReference type="EMBL" id="AWTC01000010">
    <property type="protein sequence ID" value="EST11600.1"/>
    <property type="molecule type" value="Genomic_DNA"/>
</dbReference>
<dbReference type="InterPro" id="IPR036291">
    <property type="entry name" value="NAD(P)-bd_dom_sf"/>
</dbReference>
<name>V6IWJ9_9BACL</name>
<reference evidence="5 6" key="1">
    <citation type="journal article" date="2013" name="Genome Announc.">
        <title>Genome Sequence of Sporolactobacillus laevolacticus DSM442, an Efficient Polymer-Grade D-Lactate Producer from Agricultural Waste Cottonseed as a Nitrogen Source.</title>
        <authorList>
            <person name="Wang H."/>
            <person name="Wang L."/>
            <person name="Ju J."/>
            <person name="Yu B."/>
            <person name="Ma Y."/>
        </authorList>
    </citation>
    <scope>NUCLEOTIDE SEQUENCE [LARGE SCALE GENOMIC DNA]</scope>
    <source>
        <strain evidence="5 6">DSM 442</strain>
    </source>
</reference>
<evidence type="ECO:0000256" key="3">
    <source>
        <dbReference type="ARBA" id="ARBA00023002"/>
    </source>
</evidence>